<evidence type="ECO:0000256" key="9">
    <source>
        <dbReference type="SAM" id="Coils"/>
    </source>
</evidence>
<protein>
    <recommendedName>
        <fullName evidence="6">GTPase HflX</fullName>
    </recommendedName>
    <alternativeName>
        <fullName evidence="6">GTP-binding protein HflX</fullName>
    </alternativeName>
</protein>
<dbReference type="PANTHER" id="PTHR10229">
    <property type="entry name" value="GTP-BINDING PROTEIN HFLX"/>
    <property type="match status" value="1"/>
</dbReference>
<dbReference type="EMBL" id="NCDQ01000356">
    <property type="protein sequence ID" value="OYW99901.1"/>
    <property type="molecule type" value="Genomic_DNA"/>
</dbReference>
<keyword evidence="3 6" id="KW-0547">Nucleotide-binding</keyword>
<dbReference type="Pfam" id="PF16360">
    <property type="entry name" value="GTP-bdg_M"/>
    <property type="match status" value="1"/>
</dbReference>
<evidence type="ECO:0000256" key="3">
    <source>
        <dbReference type="ARBA" id="ARBA00022741"/>
    </source>
</evidence>
<dbReference type="GO" id="GO:0003924">
    <property type="term" value="F:GTPase activity"/>
    <property type="evidence" value="ECO:0007669"/>
    <property type="project" value="UniProtKB-UniRule"/>
</dbReference>
<dbReference type="NCBIfam" id="TIGR03156">
    <property type="entry name" value="GTP_HflX"/>
    <property type="match status" value="1"/>
</dbReference>
<feature type="binding site" evidence="8">
    <location>
        <position position="215"/>
    </location>
    <ligand>
        <name>Mg(2+)</name>
        <dbReference type="ChEBI" id="CHEBI:18420"/>
    </ligand>
</feature>
<evidence type="ECO:0000313" key="12">
    <source>
        <dbReference type="Proteomes" id="UP000215616"/>
    </source>
</evidence>
<dbReference type="GO" id="GO:0005737">
    <property type="term" value="C:cytoplasm"/>
    <property type="evidence" value="ECO:0007669"/>
    <property type="project" value="UniProtKB-SubCell"/>
</dbReference>
<feature type="binding site" evidence="8">
    <location>
        <position position="235"/>
    </location>
    <ligand>
        <name>Mg(2+)</name>
        <dbReference type="ChEBI" id="CHEBI:18420"/>
    </ligand>
</feature>
<keyword evidence="2 8" id="KW-0479">Metal-binding</keyword>
<dbReference type="CDD" id="cd01878">
    <property type="entry name" value="HflX"/>
    <property type="match status" value="1"/>
</dbReference>
<dbReference type="InterPro" id="IPR032305">
    <property type="entry name" value="GTP-bd_M"/>
</dbReference>
<name>A0A258CXV1_CAUVI</name>
<dbReference type="Pfam" id="PF13167">
    <property type="entry name" value="GTP-bdg_N"/>
    <property type="match status" value="1"/>
</dbReference>
<evidence type="ECO:0000256" key="6">
    <source>
        <dbReference type="HAMAP-Rule" id="MF_00900"/>
    </source>
</evidence>
<dbReference type="PIRSF" id="PIRSF006809">
    <property type="entry name" value="GTP-binding_hflX_prd"/>
    <property type="match status" value="1"/>
</dbReference>
<dbReference type="InterPro" id="IPR006073">
    <property type="entry name" value="GTP-bd"/>
</dbReference>
<gene>
    <name evidence="6" type="primary">hflX</name>
    <name evidence="11" type="ORF">B7Z12_17200</name>
</gene>
<comment type="subcellular location">
    <subcellularLocation>
        <location evidence="6">Cytoplasm</location>
    </subcellularLocation>
    <text evidence="6">May associate with membranes.</text>
</comment>
<feature type="binding site" evidence="7">
    <location>
        <begin position="233"/>
        <end position="237"/>
    </location>
    <ligand>
        <name>GTP</name>
        <dbReference type="ChEBI" id="CHEBI:37565"/>
    </ligand>
</feature>
<dbReference type="Pfam" id="PF01926">
    <property type="entry name" value="MMR_HSR1"/>
    <property type="match status" value="1"/>
</dbReference>
<evidence type="ECO:0000256" key="4">
    <source>
        <dbReference type="ARBA" id="ARBA00022842"/>
    </source>
</evidence>
<evidence type="ECO:0000313" key="11">
    <source>
        <dbReference type="EMBL" id="OYW99901.1"/>
    </source>
</evidence>
<keyword evidence="9" id="KW-0175">Coiled coil</keyword>
<evidence type="ECO:0000256" key="2">
    <source>
        <dbReference type="ARBA" id="ARBA00022723"/>
    </source>
</evidence>
<dbReference type="InterPro" id="IPR030394">
    <property type="entry name" value="G_HFLX_dom"/>
</dbReference>
<comment type="cofactor">
    <cofactor evidence="8">
        <name>Mg(2+)</name>
        <dbReference type="ChEBI" id="CHEBI:18420"/>
    </cofactor>
</comment>
<dbReference type="Gene3D" id="3.40.50.300">
    <property type="entry name" value="P-loop containing nucleotide triphosphate hydrolases"/>
    <property type="match status" value="1"/>
</dbReference>
<organism evidence="11 12">
    <name type="scientific">Caulobacter vibrioides</name>
    <name type="common">Caulobacter crescentus</name>
    <dbReference type="NCBI Taxonomy" id="155892"/>
    <lineage>
        <taxon>Bacteria</taxon>
        <taxon>Pseudomonadati</taxon>
        <taxon>Pseudomonadota</taxon>
        <taxon>Alphaproteobacteria</taxon>
        <taxon>Caulobacterales</taxon>
        <taxon>Caulobacteraceae</taxon>
        <taxon>Caulobacter</taxon>
    </lineage>
</organism>
<comment type="subunit">
    <text evidence="6">Monomer. Associates with the 50S ribosomal subunit.</text>
</comment>
<dbReference type="Gene3D" id="3.40.50.11060">
    <property type="entry name" value="GTPase HflX, N-terminal domain"/>
    <property type="match status" value="1"/>
</dbReference>
<dbReference type="PANTHER" id="PTHR10229:SF0">
    <property type="entry name" value="GTP-BINDING PROTEIN 6-RELATED"/>
    <property type="match status" value="1"/>
</dbReference>
<feature type="binding site" evidence="7">
    <location>
        <begin position="324"/>
        <end position="327"/>
    </location>
    <ligand>
        <name>GTP</name>
        <dbReference type="ChEBI" id="CHEBI:37565"/>
    </ligand>
</feature>
<feature type="coiled-coil region" evidence="9">
    <location>
        <begin position="168"/>
        <end position="195"/>
    </location>
</feature>
<accession>A0A258CXV1</accession>
<dbReference type="SUPFAM" id="SSF52540">
    <property type="entry name" value="P-loop containing nucleoside triphosphate hydrolases"/>
    <property type="match status" value="1"/>
</dbReference>
<feature type="binding site" evidence="7">
    <location>
        <begin position="208"/>
        <end position="215"/>
    </location>
    <ligand>
        <name>GTP</name>
        <dbReference type="ChEBI" id="CHEBI:37565"/>
    </ligand>
</feature>
<feature type="binding site" evidence="7">
    <location>
        <begin position="255"/>
        <end position="258"/>
    </location>
    <ligand>
        <name>GTP</name>
        <dbReference type="ChEBI" id="CHEBI:37565"/>
    </ligand>
</feature>
<dbReference type="InterPro" id="IPR045498">
    <property type="entry name" value="HflX_C"/>
</dbReference>
<dbReference type="GO" id="GO:0043022">
    <property type="term" value="F:ribosome binding"/>
    <property type="evidence" value="ECO:0007669"/>
    <property type="project" value="TreeGrafter"/>
</dbReference>
<dbReference type="PROSITE" id="PS51705">
    <property type="entry name" value="G_HFLX"/>
    <property type="match status" value="1"/>
</dbReference>
<dbReference type="AlphaFoldDB" id="A0A258CXV1"/>
<sequence length="440" mass="48667">MDQSAPIVRALVVHPQRNDHGVRRDPQGRLDEAVGLAEALDLEIAGAEIANLRAPHPATLFGKGKVTEIGAMAEDLHAEVVVVDDALSPIQQRNLEKAWNAKVVDRTGLILEIFARRARTAEGKLQVELARLDYEKSRLVRTWTHLERQRGGMSKTGGPGETQIELDRRIIADKIVKLKKELEEVRRTRTLHRAQRRKVPYPTLALVGYTNAGKSTLFNRLTGGDVMVKDMLFATLDTTLRQLQLPDGRPAILSDTVGFISDLPHELVAAFRATLEEVQEADVVLHVRDVASETSDEQARDVKTVLKQLGFEEENGPHLIEVWNKIDKVGEEERAILANRARRAGETGSPEAWPVSAVTGEGCEALLKRLAELVDQAPPIDVLLAANDGKALAWLYQNGRVMDRADEDDGSLHLSVRLDDQALGRFERLFPAARLTAAAE</sequence>
<dbReference type="FunFam" id="3.40.50.11060:FF:000001">
    <property type="entry name" value="GTPase HflX"/>
    <property type="match status" value="1"/>
</dbReference>
<comment type="function">
    <text evidence="6">GTPase that associates with the 50S ribosomal subunit and may have a role during protein synthesis or ribosome biogenesis.</text>
</comment>
<keyword evidence="1 6" id="KW-0963">Cytoplasm</keyword>
<dbReference type="Proteomes" id="UP000215616">
    <property type="component" value="Unassembled WGS sequence"/>
</dbReference>
<evidence type="ECO:0000256" key="1">
    <source>
        <dbReference type="ARBA" id="ARBA00022490"/>
    </source>
</evidence>
<evidence type="ECO:0000256" key="8">
    <source>
        <dbReference type="PIRSR" id="PIRSR006809-2"/>
    </source>
</evidence>
<reference evidence="11 12" key="1">
    <citation type="submission" date="2017-03" db="EMBL/GenBank/DDBJ databases">
        <title>Lifting the veil on microbial sulfur biogeochemistry in mining wastewaters.</title>
        <authorList>
            <person name="Kantor R.S."/>
            <person name="Colenbrander Nelson T."/>
            <person name="Marshall S."/>
            <person name="Bennett D."/>
            <person name="Apte S."/>
            <person name="Camacho D."/>
            <person name="Thomas B.C."/>
            <person name="Warren L.A."/>
            <person name="Banfield J.F."/>
        </authorList>
    </citation>
    <scope>NUCLEOTIDE SEQUENCE [LARGE SCALE GENOMIC DNA]</scope>
    <source>
        <strain evidence="11">32-67-7</strain>
    </source>
</reference>
<evidence type="ECO:0000259" key="10">
    <source>
        <dbReference type="PROSITE" id="PS51705"/>
    </source>
</evidence>
<dbReference type="Gene3D" id="6.10.250.2860">
    <property type="match status" value="1"/>
</dbReference>
<evidence type="ECO:0000256" key="5">
    <source>
        <dbReference type="ARBA" id="ARBA00023134"/>
    </source>
</evidence>
<dbReference type="HAMAP" id="MF_00900">
    <property type="entry name" value="GTPase_HflX"/>
    <property type="match status" value="1"/>
</dbReference>
<proteinExistence type="inferred from homology"/>
<dbReference type="GO" id="GO:0046872">
    <property type="term" value="F:metal ion binding"/>
    <property type="evidence" value="ECO:0007669"/>
    <property type="project" value="UniProtKB-KW"/>
</dbReference>
<dbReference type="InterPro" id="IPR016496">
    <property type="entry name" value="GTPase_HflX"/>
</dbReference>
<dbReference type="GO" id="GO:0005525">
    <property type="term" value="F:GTP binding"/>
    <property type="evidence" value="ECO:0007669"/>
    <property type="project" value="UniProtKB-UniRule"/>
</dbReference>
<dbReference type="Pfam" id="PF19275">
    <property type="entry name" value="HflX_C"/>
    <property type="match status" value="1"/>
</dbReference>
<dbReference type="InterPro" id="IPR027417">
    <property type="entry name" value="P-loop_NTPase"/>
</dbReference>
<feature type="domain" description="Hflx-type G" evidence="10">
    <location>
        <begin position="202"/>
        <end position="378"/>
    </location>
</feature>
<evidence type="ECO:0000256" key="7">
    <source>
        <dbReference type="PIRSR" id="PIRSR006809-1"/>
    </source>
</evidence>
<dbReference type="PRINTS" id="PR00326">
    <property type="entry name" value="GTP1OBG"/>
</dbReference>
<keyword evidence="4 8" id="KW-0460">Magnesium</keyword>
<comment type="caution">
    <text evidence="11">The sequence shown here is derived from an EMBL/GenBank/DDBJ whole genome shotgun (WGS) entry which is preliminary data.</text>
</comment>
<dbReference type="InterPro" id="IPR042108">
    <property type="entry name" value="GTPase_HflX_N_sf"/>
</dbReference>
<comment type="similarity">
    <text evidence="6">Belongs to the TRAFAC class OBG-HflX-like GTPase superfamily. HflX GTPase family.</text>
</comment>
<keyword evidence="5 6" id="KW-0342">GTP-binding</keyword>
<dbReference type="InterPro" id="IPR025121">
    <property type="entry name" value="GTPase_HflX_N"/>
</dbReference>